<gene>
    <name evidence="1" type="ORF">IV56_GL000704</name>
</gene>
<accession>A0A0R2MXB4</accession>
<dbReference type="PATRIC" id="fig|1293598.4.peg.750"/>
<dbReference type="AlphaFoldDB" id="A0A0R2MXB4"/>
<dbReference type="EMBL" id="JQCE01000029">
    <property type="protein sequence ID" value="KRO16848.1"/>
    <property type="molecule type" value="Genomic_DNA"/>
</dbReference>
<dbReference type="Proteomes" id="UP000050969">
    <property type="component" value="Unassembled WGS sequence"/>
</dbReference>
<proteinExistence type="predicted"/>
<sequence length="74" mass="8364">MIVMKQTIQIDQLMLTRAHCPSGWTKIKSAGETIGMIETIKLLDDLPRLLNRPLTDHEQQAVIDLAPRLLRMAA</sequence>
<name>A0A0R2MXB4_9LACO</name>
<evidence type="ECO:0000313" key="2">
    <source>
        <dbReference type="Proteomes" id="UP000050969"/>
    </source>
</evidence>
<protein>
    <submittedName>
        <fullName evidence="1">Uncharacterized protein</fullName>
    </submittedName>
</protein>
<organism evidence="1 2">
    <name type="scientific">Lacticaseibacillus saniviri JCM 17471 = DSM 24301</name>
    <dbReference type="NCBI Taxonomy" id="1293598"/>
    <lineage>
        <taxon>Bacteria</taxon>
        <taxon>Bacillati</taxon>
        <taxon>Bacillota</taxon>
        <taxon>Bacilli</taxon>
        <taxon>Lactobacillales</taxon>
        <taxon>Lactobacillaceae</taxon>
        <taxon>Lacticaseibacillus</taxon>
    </lineage>
</organism>
<keyword evidence="2" id="KW-1185">Reference proteome</keyword>
<dbReference type="STRING" id="1293598.IV56_GL000704"/>
<reference evidence="1 2" key="1">
    <citation type="journal article" date="2015" name="Genome Announc.">
        <title>Expanding the biotechnology potential of lactobacilli through comparative genomics of 213 strains and associated genera.</title>
        <authorList>
            <person name="Sun Z."/>
            <person name="Harris H.M."/>
            <person name="McCann A."/>
            <person name="Guo C."/>
            <person name="Argimon S."/>
            <person name="Zhang W."/>
            <person name="Yang X."/>
            <person name="Jeffery I.B."/>
            <person name="Cooney J.C."/>
            <person name="Kagawa T.F."/>
            <person name="Liu W."/>
            <person name="Song Y."/>
            <person name="Salvetti E."/>
            <person name="Wrobel A."/>
            <person name="Rasinkangas P."/>
            <person name="Parkhill J."/>
            <person name="Rea M.C."/>
            <person name="O'Sullivan O."/>
            <person name="Ritari J."/>
            <person name="Douillard F.P."/>
            <person name="Paul Ross R."/>
            <person name="Yang R."/>
            <person name="Briner A.E."/>
            <person name="Felis G.E."/>
            <person name="de Vos W.M."/>
            <person name="Barrangou R."/>
            <person name="Klaenhammer T.R."/>
            <person name="Caufield P.W."/>
            <person name="Cui Y."/>
            <person name="Zhang H."/>
            <person name="O'Toole P.W."/>
        </authorList>
    </citation>
    <scope>NUCLEOTIDE SEQUENCE [LARGE SCALE GENOMIC DNA]</scope>
    <source>
        <strain evidence="1 2">DSM 24301</strain>
    </source>
</reference>
<evidence type="ECO:0000313" key="1">
    <source>
        <dbReference type="EMBL" id="KRO16848.1"/>
    </source>
</evidence>
<comment type="caution">
    <text evidence="1">The sequence shown here is derived from an EMBL/GenBank/DDBJ whole genome shotgun (WGS) entry which is preliminary data.</text>
</comment>